<evidence type="ECO:0000313" key="4">
    <source>
        <dbReference type="Proteomes" id="UP000245639"/>
    </source>
</evidence>
<protein>
    <submittedName>
        <fullName evidence="3">Uncharacterized protein</fullName>
    </submittedName>
</protein>
<evidence type="ECO:0000256" key="2">
    <source>
        <dbReference type="SAM" id="Phobius"/>
    </source>
</evidence>
<organism evidence="3 4">
    <name type="scientific">Actinomycetospora cinnamomea</name>
    <dbReference type="NCBI Taxonomy" id="663609"/>
    <lineage>
        <taxon>Bacteria</taxon>
        <taxon>Bacillati</taxon>
        <taxon>Actinomycetota</taxon>
        <taxon>Actinomycetes</taxon>
        <taxon>Pseudonocardiales</taxon>
        <taxon>Pseudonocardiaceae</taxon>
        <taxon>Actinomycetospora</taxon>
    </lineage>
</organism>
<dbReference type="Proteomes" id="UP000245639">
    <property type="component" value="Unassembled WGS sequence"/>
</dbReference>
<evidence type="ECO:0000256" key="1">
    <source>
        <dbReference type="SAM" id="MobiDB-lite"/>
    </source>
</evidence>
<reference evidence="3 4" key="1">
    <citation type="submission" date="2018-04" db="EMBL/GenBank/DDBJ databases">
        <title>Genomic Encyclopedia of Type Strains, Phase IV (KMG-IV): sequencing the most valuable type-strain genomes for metagenomic binning, comparative biology and taxonomic classification.</title>
        <authorList>
            <person name="Goeker M."/>
        </authorList>
    </citation>
    <scope>NUCLEOTIDE SEQUENCE [LARGE SCALE GENOMIC DNA]</scope>
    <source>
        <strain evidence="3 4">DSM 45771</strain>
    </source>
</reference>
<keyword evidence="2" id="KW-1133">Transmembrane helix</keyword>
<gene>
    <name evidence="3" type="ORF">C8D89_11736</name>
</gene>
<keyword evidence="2" id="KW-0812">Transmembrane</keyword>
<proteinExistence type="predicted"/>
<keyword evidence="4" id="KW-1185">Reference proteome</keyword>
<keyword evidence="2" id="KW-0472">Membrane</keyword>
<dbReference type="AlphaFoldDB" id="A0A2U1EXA5"/>
<evidence type="ECO:0000313" key="3">
    <source>
        <dbReference type="EMBL" id="PVZ04583.1"/>
    </source>
</evidence>
<feature type="region of interest" description="Disordered" evidence="1">
    <location>
        <begin position="46"/>
        <end position="91"/>
    </location>
</feature>
<sequence length="91" mass="9657">MGAAVSVLGWVLVGLAAWVVVAVVLALVVGHFVRPDRMTTLDLLRAQEMGDAPREPAEPPGSARPATDLPVPRDGGHDDAAATARRRRRAR</sequence>
<feature type="transmembrane region" description="Helical" evidence="2">
    <location>
        <begin position="6"/>
        <end position="29"/>
    </location>
</feature>
<comment type="caution">
    <text evidence="3">The sequence shown here is derived from an EMBL/GenBank/DDBJ whole genome shotgun (WGS) entry which is preliminary data.</text>
</comment>
<accession>A0A2U1EXA5</accession>
<name>A0A2U1EXA5_9PSEU</name>
<dbReference type="EMBL" id="QEKW01000017">
    <property type="protein sequence ID" value="PVZ04583.1"/>
    <property type="molecule type" value="Genomic_DNA"/>
</dbReference>